<gene>
    <name evidence="2" type="ORF">GPM918_LOCUS24462</name>
    <name evidence="1" type="ORF">OVA965_LOCUS7827</name>
    <name evidence="4" type="ORF">SRO942_LOCUS24460</name>
    <name evidence="3" type="ORF">TMI583_LOCUS7823</name>
</gene>
<dbReference type="AlphaFoldDB" id="A0A814XPQ2"/>
<proteinExistence type="predicted"/>
<dbReference type="Proteomes" id="UP000677228">
    <property type="component" value="Unassembled WGS sequence"/>
</dbReference>
<dbReference type="EMBL" id="CAJNOQ010009128">
    <property type="protein sequence ID" value="CAF1216186.1"/>
    <property type="molecule type" value="Genomic_DNA"/>
</dbReference>
<sequence length="222" mass="24296">MGKCVVGEVQHRTTNQDYGAFYYRVAAQHCIPDALKAKKILNQDPCLCIDDIVDRVVTTMITPPVGGAPISVFDKCSPEKQTAIVNSQQSPIKNFQQSSNYPTQMNQYYLPLSAQPYTVMCTPSYLTGQTTSPPFCALSTASGCVPVQPPCPISAPFQTVPNPCDINYSCNAMTKDIVNNDDNGSETVPNNHTNCPHVNMIPSNETSKVFEKLNALEVRTLK</sequence>
<keyword evidence="5" id="KW-1185">Reference proteome</keyword>
<dbReference type="Proteomes" id="UP000682733">
    <property type="component" value="Unassembled WGS sequence"/>
</dbReference>
<accession>A0A814XPQ2</accession>
<evidence type="ECO:0000313" key="1">
    <source>
        <dbReference type="EMBL" id="CAF0864922.1"/>
    </source>
</evidence>
<dbReference type="EMBL" id="CAJNOK010002553">
    <property type="protein sequence ID" value="CAF0864922.1"/>
    <property type="molecule type" value="Genomic_DNA"/>
</dbReference>
<evidence type="ECO:0000313" key="3">
    <source>
        <dbReference type="EMBL" id="CAF3649747.1"/>
    </source>
</evidence>
<evidence type="ECO:0000313" key="5">
    <source>
        <dbReference type="Proteomes" id="UP000663829"/>
    </source>
</evidence>
<reference evidence="2" key="1">
    <citation type="submission" date="2021-02" db="EMBL/GenBank/DDBJ databases">
        <authorList>
            <person name="Nowell W R."/>
        </authorList>
    </citation>
    <scope>NUCLEOTIDE SEQUENCE</scope>
</reference>
<evidence type="ECO:0000313" key="4">
    <source>
        <dbReference type="EMBL" id="CAF3979956.1"/>
    </source>
</evidence>
<evidence type="ECO:0000313" key="2">
    <source>
        <dbReference type="EMBL" id="CAF1216186.1"/>
    </source>
</evidence>
<comment type="caution">
    <text evidence="2">The sequence shown here is derived from an EMBL/GenBank/DDBJ whole genome shotgun (WGS) entry which is preliminary data.</text>
</comment>
<dbReference type="EMBL" id="CAJOBC010009128">
    <property type="protein sequence ID" value="CAF3979956.1"/>
    <property type="molecule type" value="Genomic_DNA"/>
</dbReference>
<organism evidence="2 5">
    <name type="scientific">Didymodactylos carnosus</name>
    <dbReference type="NCBI Taxonomy" id="1234261"/>
    <lineage>
        <taxon>Eukaryota</taxon>
        <taxon>Metazoa</taxon>
        <taxon>Spiralia</taxon>
        <taxon>Gnathifera</taxon>
        <taxon>Rotifera</taxon>
        <taxon>Eurotatoria</taxon>
        <taxon>Bdelloidea</taxon>
        <taxon>Philodinida</taxon>
        <taxon>Philodinidae</taxon>
        <taxon>Didymodactylos</taxon>
    </lineage>
</organism>
<name>A0A814XPQ2_9BILA</name>
<dbReference type="Proteomes" id="UP000681722">
    <property type="component" value="Unassembled WGS sequence"/>
</dbReference>
<dbReference type="EMBL" id="CAJOBA010002554">
    <property type="protein sequence ID" value="CAF3649747.1"/>
    <property type="molecule type" value="Genomic_DNA"/>
</dbReference>
<dbReference type="Proteomes" id="UP000663829">
    <property type="component" value="Unassembled WGS sequence"/>
</dbReference>
<protein>
    <submittedName>
        <fullName evidence="2">Uncharacterized protein</fullName>
    </submittedName>
</protein>